<sequence>MIAVIFFLTFAFFTSCRAINVDAAMKACETMVCKKMIAEYKRECHTLLGESKDTEECKNKYDKYYVDCIIPCVKQIKKLD</sequence>
<reference evidence="3" key="1">
    <citation type="submission" date="2019-12" db="UniProtKB">
        <authorList>
            <consortium name="WormBaseParasite"/>
        </authorList>
    </citation>
    <scope>IDENTIFICATION</scope>
</reference>
<keyword evidence="2" id="KW-1185">Reference proteome</keyword>
<dbReference type="Proteomes" id="UP000046395">
    <property type="component" value="Unassembled WGS sequence"/>
</dbReference>
<dbReference type="AlphaFoldDB" id="A0A5S6R488"/>
<dbReference type="WBParaSite" id="TMUE_3000014124.1">
    <property type="protein sequence ID" value="TMUE_3000014124.1"/>
    <property type="gene ID" value="WBGene00289155"/>
</dbReference>
<evidence type="ECO:0000313" key="2">
    <source>
        <dbReference type="Proteomes" id="UP000046395"/>
    </source>
</evidence>
<evidence type="ECO:0000256" key="1">
    <source>
        <dbReference type="SAM" id="SignalP"/>
    </source>
</evidence>
<protein>
    <submittedName>
        <fullName evidence="3">Ubiquinol-cytochrome C reductase hinge domain-containing protein</fullName>
    </submittedName>
</protein>
<feature type="chain" id="PRO_5024321766" evidence="1">
    <location>
        <begin position="19"/>
        <end position="80"/>
    </location>
</feature>
<accession>A0A5S6R488</accession>
<proteinExistence type="predicted"/>
<evidence type="ECO:0000313" key="3">
    <source>
        <dbReference type="WBParaSite" id="TMUE_3000014124.1"/>
    </source>
</evidence>
<organism evidence="2 3">
    <name type="scientific">Trichuris muris</name>
    <name type="common">Mouse whipworm</name>
    <dbReference type="NCBI Taxonomy" id="70415"/>
    <lineage>
        <taxon>Eukaryota</taxon>
        <taxon>Metazoa</taxon>
        <taxon>Ecdysozoa</taxon>
        <taxon>Nematoda</taxon>
        <taxon>Enoplea</taxon>
        <taxon>Dorylaimia</taxon>
        <taxon>Trichinellida</taxon>
        <taxon>Trichuridae</taxon>
        <taxon>Trichuris</taxon>
    </lineage>
</organism>
<keyword evidence="1" id="KW-0732">Signal</keyword>
<feature type="signal peptide" evidence="1">
    <location>
        <begin position="1"/>
        <end position="18"/>
    </location>
</feature>
<name>A0A5S6R488_TRIMR</name>